<protein>
    <recommendedName>
        <fullName evidence="9">J domain-containing protein</fullName>
    </recommendedName>
</protein>
<keyword evidence="2" id="KW-0813">Transport</keyword>
<dbReference type="InterPro" id="IPR001623">
    <property type="entry name" value="DnaJ_domain"/>
</dbReference>
<dbReference type="SUPFAM" id="SSF158702">
    <property type="entry name" value="Sec63 N-terminal domain-like"/>
    <property type="match status" value="1"/>
</dbReference>
<dbReference type="Pfam" id="PF00226">
    <property type="entry name" value="DnaJ"/>
    <property type="match status" value="1"/>
</dbReference>
<keyword evidence="6 8" id="KW-0472">Membrane</keyword>
<evidence type="ECO:0000256" key="5">
    <source>
        <dbReference type="ARBA" id="ARBA00022989"/>
    </source>
</evidence>
<dbReference type="SUPFAM" id="SSF46565">
    <property type="entry name" value="Chaperone J-domain"/>
    <property type="match status" value="1"/>
</dbReference>
<dbReference type="RefSeq" id="XP_031852452.1">
    <property type="nucleotide sequence ID" value="XM_031996561.1"/>
</dbReference>
<dbReference type="GO" id="GO:0006620">
    <property type="term" value="P:post-translational protein targeting to endoplasmic reticulum membrane"/>
    <property type="evidence" value="ECO:0007669"/>
    <property type="project" value="TreeGrafter"/>
</dbReference>
<keyword evidence="4" id="KW-0653">Protein transport</keyword>
<keyword evidence="3 8" id="KW-0812">Transmembrane</keyword>
<dbReference type="GO" id="GO:0003723">
    <property type="term" value="F:RNA binding"/>
    <property type="evidence" value="ECO:0007669"/>
    <property type="project" value="TreeGrafter"/>
</dbReference>
<keyword evidence="5 8" id="KW-1133">Transmembrane helix</keyword>
<dbReference type="SMART" id="SM00973">
    <property type="entry name" value="Sec63"/>
    <property type="match status" value="1"/>
</dbReference>
<dbReference type="PANTHER" id="PTHR24075">
    <property type="entry name" value="SEC63 DOMAIN-CONTAINING"/>
    <property type="match status" value="1"/>
</dbReference>
<evidence type="ECO:0000256" key="8">
    <source>
        <dbReference type="SAM" id="Phobius"/>
    </source>
</evidence>
<dbReference type="Gene3D" id="1.10.287.110">
    <property type="entry name" value="DnaJ domain"/>
    <property type="match status" value="1"/>
</dbReference>
<dbReference type="CDD" id="cd06257">
    <property type="entry name" value="DnaJ"/>
    <property type="match status" value="1"/>
</dbReference>
<evidence type="ECO:0000256" key="7">
    <source>
        <dbReference type="SAM" id="MobiDB-lite"/>
    </source>
</evidence>
<evidence type="ECO:0000256" key="6">
    <source>
        <dbReference type="ARBA" id="ARBA00023136"/>
    </source>
</evidence>
<feature type="domain" description="J" evidence="9">
    <location>
        <begin position="112"/>
        <end position="183"/>
    </location>
</feature>
<dbReference type="PRINTS" id="PR00625">
    <property type="entry name" value="JDOMAIN"/>
</dbReference>
<dbReference type="PROSITE" id="PS50076">
    <property type="entry name" value="DNAJ_2"/>
    <property type="match status" value="1"/>
</dbReference>
<dbReference type="AlphaFoldDB" id="A0A5E8BGI1"/>
<evidence type="ECO:0000313" key="10">
    <source>
        <dbReference type="EMBL" id="VVT48565.1"/>
    </source>
</evidence>
<feature type="region of interest" description="Disordered" evidence="7">
    <location>
        <begin position="540"/>
        <end position="559"/>
    </location>
</feature>
<dbReference type="Proteomes" id="UP000398389">
    <property type="component" value="Unassembled WGS sequence"/>
</dbReference>
<comment type="subcellular location">
    <subcellularLocation>
        <location evidence="1">Endomembrane system</location>
        <topology evidence="1">Multi-pass membrane protein</topology>
    </subcellularLocation>
</comment>
<feature type="compositionally biased region" description="Acidic residues" evidence="7">
    <location>
        <begin position="668"/>
        <end position="704"/>
    </location>
</feature>
<dbReference type="GO" id="GO:0006614">
    <property type="term" value="P:SRP-dependent cotranslational protein targeting to membrane"/>
    <property type="evidence" value="ECO:0007669"/>
    <property type="project" value="TreeGrafter"/>
</dbReference>
<dbReference type="GO" id="GO:0008320">
    <property type="term" value="F:protein transmembrane transporter activity"/>
    <property type="evidence" value="ECO:0007669"/>
    <property type="project" value="TreeGrafter"/>
</dbReference>
<evidence type="ECO:0000313" key="11">
    <source>
        <dbReference type="Proteomes" id="UP000398389"/>
    </source>
</evidence>
<feature type="transmembrane region" description="Helical" evidence="8">
    <location>
        <begin position="14"/>
        <end position="35"/>
    </location>
</feature>
<dbReference type="InterPro" id="IPR036869">
    <property type="entry name" value="J_dom_sf"/>
</dbReference>
<reference evidence="10 11" key="1">
    <citation type="submission" date="2019-09" db="EMBL/GenBank/DDBJ databases">
        <authorList>
            <person name="Brejova B."/>
        </authorList>
    </citation>
    <scope>NUCLEOTIDE SEQUENCE [LARGE SCALE GENOMIC DNA]</scope>
</reference>
<proteinExistence type="predicted"/>
<dbReference type="GeneID" id="43580661"/>
<evidence type="ECO:0000256" key="4">
    <source>
        <dbReference type="ARBA" id="ARBA00022927"/>
    </source>
</evidence>
<dbReference type="EMBL" id="CABVLU010000002">
    <property type="protein sequence ID" value="VVT48565.1"/>
    <property type="molecule type" value="Genomic_DNA"/>
</dbReference>
<feature type="compositionally biased region" description="Basic and acidic residues" evidence="7">
    <location>
        <begin position="654"/>
        <end position="667"/>
    </location>
</feature>
<dbReference type="GO" id="GO:0031207">
    <property type="term" value="C:Sec62/Sec63 complex"/>
    <property type="evidence" value="ECO:0007669"/>
    <property type="project" value="TreeGrafter"/>
</dbReference>
<dbReference type="InterPro" id="IPR004179">
    <property type="entry name" value="Sec63-dom"/>
</dbReference>
<keyword evidence="11" id="KW-1185">Reference proteome</keyword>
<feature type="region of interest" description="Disordered" evidence="7">
    <location>
        <begin position="631"/>
        <end position="710"/>
    </location>
</feature>
<evidence type="ECO:0000256" key="1">
    <source>
        <dbReference type="ARBA" id="ARBA00004127"/>
    </source>
</evidence>
<accession>A0A5E8BGI1</accession>
<gene>
    <name evidence="10" type="ORF">SAPINGB_P001841</name>
</gene>
<organism evidence="10 11">
    <name type="scientific">Magnusiomyces paraingens</name>
    <dbReference type="NCBI Taxonomy" id="2606893"/>
    <lineage>
        <taxon>Eukaryota</taxon>
        <taxon>Fungi</taxon>
        <taxon>Dikarya</taxon>
        <taxon>Ascomycota</taxon>
        <taxon>Saccharomycotina</taxon>
        <taxon>Dipodascomycetes</taxon>
        <taxon>Dipodascales</taxon>
        <taxon>Dipodascaceae</taxon>
        <taxon>Magnusiomyces</taxon>
    </lineage>
</organism>
<evidence type="ECO:0000256" key="2">
    <source>
        <dbReference type="ARBA" id="ARBA00022448"/>
    </source>
</evidence>
<dbReference type="SMART" id="SM00271">
    <property type="entry name" value="DnaJ"/>
    <property type="match status" value="1"/>
</dbReference>
<evidence type="ECO:0000256" key="3">
    <source>
        <dbReference type="ARBA" id="ARBA00022692"/>
    </source>
</evidence>
<evidence type="ECO:0000259" key="9">
    <source>
        <dbReference type="PROSITE" id="PS50076"/>
    </source>
</evidence>
<dbReference type="PANTHER" id="PTHR24075:SF0">
    <property type="entry name" value="TRANSLOCATION PROTEIN SEC63 HOMOLOG"/>
    <property type="match status" value="1"/>
</dbReference>
<feature type="transmembrane region" description="Helical" evidence="8">
    <location>
        <begin position="209"/>
        <end position="231"/>
    </location>
</feature>
<name>A0A5E8BGI1_9ASCO</name>
<sequence>MSDSRYSYDENSEVWPYFVITLTAVVTIPLSLVAYSRISAKEDPHAKATYDQSGFEPENGDAIKTYRVRSKRSKLFTKLNLFVSLGWLLIGAMVLLVATSSPVESSSTNVFNPYDILDLPIDASEKEIKAQYRQYTLKFHPDKVRTLEGNMTMEDVEARFVSITKAYKTLTDPEVRENYKKYGHPDGPQETFHGIALPKFLVDGKGSTLVVGFYVVFFAILLPYAVGRWWYSTQVYTKSGVHVESAGLFFETLVKDQPQFVSHEKILELVSEAEEYKLLYPGISSAKVLELLHQHLSRKKSENAEDEAKKIAIAARAPLILDGFLDIASASKSLPLCNRILDVRRCIVQAIPLEARLIGAELAQLPGADASVVGGSVVRKLPQLVTKNATEVGTVLGIKDKKTAEVALKTAKNILKLHVLSTYFKTPGEDIVPSKSQAHIVVRYVVTTEDVGKLPELSRDEIREDETMALVRNPMLTSNQGPEFPRTLAPYFGGEEHPTWEMFLFAGPQIILEGPIELSRGYVTTAEDIQKYLDEKAANAKNASNAVDEQKTKKEEKDEEDDLIIKNTLPIKPEDQTIKINTVKIPLSSMTPENEGDYKFMLQFLSKDYFGADLLERVEVKIQNSPPEAVSNEVYDIPEPDEDSIAGAVSQMRGESRNVNKADNKEGNDDDDDDDEEEEEEEDLSDIDTDTEAEFSSDEEEEDEDIKKKK</sequence>
<feature type="transmembrane region" description="Helical" evidence="8">
    <location>
        <begin position="79"/>
        <end position="98"/>
    </location>
</feature>
<dbReference type="OrthoDB" id="1734229at2759"/>